<dbReference type="EMBL" id="SMCO01000005">
    <property type="protein sequence ID" value="TCV87373.1"/>
    <property type="molecule type" value="Genomic_DNA"/>
</dbReference>
<accession>A0A4R3YAH3</accession>
<evidence type="ECO:0000256" key="1">
    <source>
        <dbReference type="SAM" id="SignalP"/>
    </source>
</evidence>
<dbReference type="SMART" id="SM00028">
    <property type="entry name" value="TPR"/>
    <property type="match status" value="2"/>
</dbReference>
<name>A0A4R3YAH3_9PROT</name>
<dbReference type="NCBIfam" id="NF038027">
    <property type="entry name" value="TssQ_fam"/>
    <property type="match status" value="1"/>
</dbReference>
<evidence type="ECO:0000313" key="2">
    <source>
        <dbReference type="EMBL" id="TCV87373.1"/>
    </source>
</evidence>
<dbReference type="PROSITE" id="PS51257">
    <property type="entry name" value="PROKAR_LIPOPROTEIN"/>
    <property type="match status" value="1"/>
</dbReference>
<dbReference type="InterPro" id="IPR019734">
    <property type="entry name" value="TPR_rpt"/>
</dbReference>
<feature type="signal peptide" evidence="1">
    <location>
        <begin position="1"/>
        <end position="18"/>
    </location>
</feature>
<proteinExistence type="predicted"/>
<feature type="chain" id="PRO_5020536442" evidence="1">
    <location>
        <begin position="19"/>
        <end position="138"/>
    </location>
</feature>
<protein>
    <submittedName>
        <fullName evidence="2">Uncharacterized protein</fullName>
    </submittedName>
</protein>
<dbReference type="SUPFAM" id="SSF48452">
    <property type="entry name" value="TPR-like"/>
    <property type="match status" value="1"/>
</dbReference>
<keyword evidence="1" id="KW-0732">Signal</keyword>
<gene>
    <name evidence="2" type="ORF">EDC63_10541</name>
</gene>
<reference evidence="2 3" key="1">
    <citation type="submission" date="2019-03" db="EMBL/GenBank/DDBJ databases">
        <title>Genomic Encyclopedia of Type Strains, Phase IV (KMG-IV): sequencing the most valuable type-strain genomes for metagenomic binning, comparative biology and taxonomic classification.</title>
        <authorList>
            <person name="Goeker M."/>
        </authorList>
    </citation>
    <scope>NUCLEOTIDE SEQUENCE [LARGE SCALE GENOMIC DNA]</scope>
    <source>
        <strain evidence="2 3">DSM 100309</strain>
    </source>
</reference>
<evidence type="ECO:0000313" key="3">
    <source>
        <dbReference type="Proteomes" id="UP000295367"/>
    </source>
</evidence>
<dbReference type="RefSeq" id="WP_223272277.1">
    <property type="nucleotide sequence ID" value="NZ_SMCO01000005.1"/>
</dbReference>
<dbReference type="InterPro" id="IPR011990">
    <property type="entry name" value="TPR-like_helical_dom_sf"/>
</dbReference>
<sequence length="138" mass="15487">MRTRSLLIFMLAAFTATACSTGPVRDLGLDKLSPRKAEQELSIGLKSYEDGNYQTAAKYLQNALNLGLTFKKDQINAHKYLAFVYCASEREKQCRDEFKKALDIDPSFELSTAEAGHPIWGPVFRGMKAEQPPPKKNK</sequence>
<dbReference type="InterPro" id="IPR047780">
    <property type="entry name" value="TssQ-like"/>
</dbReference>
<dbReference type="AlphaFoldDB" id="A0A4R3YAH3"/>
<keyword evidence="3" id="KW-1185">Reference proteome</keyword>
<dbReference type="Proteomes" id="UP000295367">
    <property type="component" value="Unassembled WGS sequence"/>
</dbReference>
<organism evidence="2 3">
    <name type="scientific">Sulfurirhabdus autotrophica</name>
    <dbReference type="NCBI Taxonomy" id="1706046"/>
    <lineage>
        <taxon>Bacteria</taxon>
        <taxon>Pseudomonadati</taxon>
        <taxon>Pseudomonadota</taxon>
        <taxon>Betaproteobacteria</taxon>
        <taxon>Nitrosomonadales</taxon>
        <taxon>Sulfuricellaceae</taxon>
        <taxon>Sulfurirhabdus</taxon>
    </lineage>
</organism>
<comment type="caution">
    <text evidence="2">The sequence shown here is derived from an EMBL/GenBank/DDBJ whole genome shotgun (WGS) entry which is preliminary data.</text>
</comment>
<dbReference type="Gene3D" id="1.25.40.10">
    <property type="entry name" value="Tetratricopeptide repeat domain"/>
    <property type="match status" value="1"/>
</dbReference>